<protein>
    <recommendedName>
        <fullName evidence="8">Major facilitator superfamily (MFS) profile domain-containing protein</fullName>
    </recommendedName>
</protein>
<dbReference type="EnsemblMetazoa" id="CLYHEMT006408.1">
    <property type="protein sequence ID" value="CLYHEMP006408.1"/>
    <property type="gene ID" value="CLYHEMG006408"/>
</dbReference>
<dbReference type="InterPro" id="IPR051068">
    <property type="entry name" value="MFS_Domain-Containing_Protein"/>
</dbReference>
<evidence type="ECO:0000256" key="2">
    <source>
        <dbReference type="ARBA" id="ARBA00022692"/>
    </source>
</evidence>
<evidence type="ECO:0000313" key="6">
    <source>
        <dbReference type="EnsemblMetazoa" id="CLYHEMP006408.1"/>
    </source>
</evidence>
<feature type="transmembrane region" description="Helical" evidence="5">
    <location>
        <begin position="86"/>
        <end position="109"/>
    </location>
</feature>
<dbReference type="Proteomes" id="UP000594262">
    <property type="component" value="Unplaced"/>
</dbReference>
<organism evidence="6 7">
    <name type="scientific">Clytia hemisphaerica</name>
    <dbReference type="NCBI Taxonomy" id="252671"/>
    <lineage>
        <taxon>Eukaryota</taxon>
        <taxon>Metazoa</taxon>
        <taxon>Cnidaria</taxon>
        <taxon>Hydrozoa</taxon>
        <taxon>Hydroidolina</taxon>
        <taxon>Leptothecata</taxon>
        <taxon>Obeliida</taxon>
        <taxon>Clytiidae</taxon>
        <taxon>Clytia</taxon>
    </lineage>
</organism>
<reference evidence="6" key="1">
    <citation type="submission" date="2021-01" db="UniProtKB">
        <authorList>
            <consortium name="EnsemblMetazoa"/>
        </authorList>
    </citation>
    <scope>IDENTIFICATION</scope>
</reference>
<keyword evidence="3 5" id="KW-1133">Transmembrane helix</keyword>
<dbReference type="InterPro" id="IPR036259">
    <property type="entry name" value="MFS_trans_sf"/>
</dbReference>
<evidence type="ECO:0008006" key="8">
    <source>
        <dbReference type="Google" id="ProtNLM"/>
    </source>
</evidence>
<feature type="transmembrane region" description="Helical" evidence="5">
    <location>
        <begin position="281"/>
        <end position="301"/>
    </location>
</feature>
<dbReference type="PANTHER" id="PTHR23510">
    <property type="entry name" value="INNER MEMBRANE TRANSPORT PROTEIN YAJR"/>
    <property type="match status" value="1"/>
</dbReference>
<evidence type="ECO:0000256" key="4">
    <source>
        <dbReference type="ARBA" id="ARBA00023136"/>
    </source>
</evidence>
<sequence>MKNVDIKKWEASRKRTFIVFCFFLGLNGTEYSIVVPSLLTYLRDVIKVKDEKTWFALITAVYWISSMIGNLTITKYADRTRNIKRCFYFGFFVVSLGNFLYTIPFSVVFPFVGRSLQGFADAMFTVSFGEVLRVYPEDEAVEKVSILVSSYYVTFLIGPVFSLIFSNVDIHLMGIHLTITNLPTLCIGFLWWICIFMNWLFVRNLSKEYDLKAETQKEKDLPEEKCEETKKEQMTIKRLLSSNEFRIILSVNFLCAYAGIAYYDVALPFICANYYKMKVQIVAILYSATGIVFLLMLIFVLSKINLQNNEIYAIIGGLAVFVMAIQSLALSALLSQVRYVGISFLGFYTITNGMSWSVEQVILGVIVAKMIPSRHQSYVEGIRRSLSSLAYIMGGFLTPLLNEYIVEQFNIFSGILFLNIIYLFTSDLKFTPKWV</sequence>
<accession>A0A7M5V2G3</accession>
<dbReference type="AlphaFoldDB" id="A0A7M5V2G3"/>
<evidence type="ECO:0000256" key="5">
    <source>
        <dbReference type="SAM" id="Phobius"/>
    </source>
</evidence>
<feature type="transmembrane region" description="Helical" evidence="5">
    <location>
        <begin position="17"/>
        <end position="42"/>
    </location>
</feature>
<feature type="transmembrane region" description="Helical" evidence="5">
    <location>
        <begin position="144"/>
        <end position="165"/>
    </location>
</feature>
<feature type="transmembrane region" description="Helical" evidence="5">
    <location>
        <begin position="408"/>
        <end position="425"/>
    </location>
</feature>
<evidence type="ECO:0000256" key="1">
    <source>
        <dbReference type="ARBA" id="ARBA00004141"/>
    </source>
</evidence>
<dbReference type="PANTHER" id="PTHR23510:SF16">
    <property type="entry name" value="MAJOR FACILITATOR SUPERFAMILY (MFS) PROFILE DOMAIN-CONTAINING PROTEIN"/>
    <property type="match status" value="1"/>
</dbReference>
<feature type="transmembrane region" description="Helical" evidence="5">
    <location>
        <begin position="313"/>
        <end position="334"/>
    </location>
</feature>
<name>A0A7M5V2G3_9CNID</name>
<keyword evidence="4 5" id="KW-0472">Membrane</keyword>
<keyword evidence="7" id="KW-1185">Reference proteome</keyword>
<dbReference type="Pfam" id="PF07690">
    <property type="entry name" value="MFS_1"/>
    <property type="match status" value="1"/>
</dbReference>
<dbReference type="GO" id="GO:0022857">
    <property type="term" value="F:transmembrane transporter activity"/>
    <property type="evidence" value="ECO:0007669"/>
    <property type="project" value="InterPro"/>
</dbReference>
<keyword evidence="2 5" id="KW-0812">Transmembrane</keyword>
<dbReference type="OrthoDB" id="370281at2759"/>
<evidence type="ECO:0000313" key="7">
    <source>
        <dbReference type="Proteomes" id="UP000594262"/>
    </source>
</evidence>
<dbReference type="GO" id="GO:0016020">
    <property type="term" value="C:membrane"/>
    <property type="evidence" value="ECO:0007669"/>
    <property type="project" value="UniProtKB-SubCell"/>
</dbReference>
<feature type="transmembrane region" description="Helical" evidence="5">
    <location>
        <begin position="177"/>
        <end position="202"/>
    </location>
</feature>
<evidence type="ECO:0000256" key="3">
    <source>
        <dbReference type="ARBA" id="ARBA00022989"/>
    </source>
</evidence>
<dbReference type="SUPFAM" id="SSF103473">
    <property type="entry name" value="MFS general substrate transporter"/>
    <property type="match status" value="1"/>
</dbReference>
<dbReference type="Gene3D" id="1.20.1250.20">
    <property type="entry name" value="MFS general substrate transporter like domains"/>
    <property type="match status" value="1"/>
</dbReference>
<feature type="transmembrane region" description="Helical" evidence="5">
    <location>
        <begin position="54"/>
        <end position="74"/>
    </location>
</feature>
<feature type="transmembrane region" description="Helical" evidence="5">
    <location>
        <begin position="247"/>
        <end position="275"/>
    </location>
</feature>
<dbReference type="InterPro" id="IPR011701">
    <property type="entry name" value="MFS"/>
</dbReference>
<proteinExistence type="predicted"/>
<comment type="subcellular location">
    <subcellularLocation>
        <location evidence="1">Membrane</location>
        <topology evidence="1">Multi-pass membrane protein</topology>
    </subcellularLocation>
</comment>